<feature type="compositionally biased region" description="Basic and acidic residues" evidence="2">
    <location>
        <begin position="126"/>
        <end position="138"/>
    </location>
</feature>
<evidence type="ECO:0000313" key="3">
    <source>
        <dbReference type="EMBL" id="CAK0910015.1"/>
    </source>
</evidence>
<accession>A0ABN9YBC5</accession>
<dbReference type="Proteomes" id="UP001189429">
    <property type="component" value="Unassembled WGS sequence"/>
</dbReference>
<feature type="compositionally biased region" description="Basic and acidic residues" evidence="2">
    <location>
        <begin position="211"/>
        <end position="221"/>
    </location>
</feature>
<feature type="compositionally biased region" description="Low complexity" evidence="2">
    <location>
        <begin position="115"/>
        <end position="124"/>
    </location>
</feature>
<evidence type="ECO:0000256" key="1">
    <source>
        <dbReference type="SAM" id="Coils"/>
    </source>
</evidence>
<feature type="region of interest" description="Disordered" evidence="2">
    <location>
        <begin position="115"/>
        <end position="239"/>
    </location>
</feature>
<keyword evidence="4" id="KW-1185">Reference proteome</keyword>
<evidence type="ECO:0000313" key="4">
    <source>
        <dbReference type="Proteomes" id="UP001189429"/>
    </source>
</evidence>
<feature type="coiled-coil region" evidence="1">
    <location>
        <begin position="3"/>
        <end position="112"/>
    </location>
</feature>
<keyword evidence="1" id="KW-0175">Coiled coil</keyword>
<comment type="caution">
    <text evidence="3">The sequence shown here is derived from an EMBL/GenBank/DDBJ whole genome shotgun (WGS) entry which is preliminary data.</text>
</comment>
<reference evidence="3" key="1">
    <citation type="submission" date="2023-10" db="EMBL/GenBank/DDBJ databases">
        <authorList>
            <person name="Chen Y."/>
            <person name="Shah S."/>
            <person name="Dougan E. K."/>
            <person name="Thang M."/>
            <person name="Chan C."/>
        </authorList>
    </citation>
    <scope>NUCLEOTIDE SEQUENCE [LARGE SCALE GENOMIC DNA]</scope>
</reference>
<gene>
    <name evidence="3" type="ORF">PCOR1329_LOCUS84281</name>
</gene>
<dbReference type="EMBL" id="CAUYUJ010022304">
    <property type="protein sequence ID" value="CAK0910015.1"/>
    <property type="molecule type" value="Genomic_DNA"/>
</dbReference>
<evidence type="ECO:0000256" key="2">
    <source>
        <dbReference type="SAM" id="MobiDB-lite"/>
    </source>
</evidence>
<name>A0ABN9YBC5_9DINO</name>
<sequence length="239" mass="25894">MAELQLAEARRQLEQQLQEARDRIAQLESSGASRGEAAMQAELQRLRALEQEQADALRRSMIELQEYQKKNSQLEAVLQERLAELERARREAEEAQDAARQQAADLDRLRLASAGSAGAAGALLQKDARGPPAEERQAAGRGGAAEGAARVHAGRPQDGWKDRAREGAQGQPRGPGRARATPGSRGGVEVEELEGRDVLAVRQGLHALHRHPADRGGHRAAGDCSSPKKSARSNHELQE</sequence>
<proteinExistence type="predicted"/>
<feature type="non-terminal residue" evidence="3">
    <location>
        <position position="239"/>
    </location>
</feature>
<protein>
    <submittedName>
        <fullName evidence="3">Uncharacterized protein</fullName>
    </submittedName>
</protein>
<organism evidence="3 4">
    <name type="scientific">Prorocentrum cordatum</name>
    <dbReference type="NCBI Taxonomy" id="2364126"/>
    <lineage>
        <taxon>Eukaryota</taxon>
        <taxon>Sar</taxon>
        <taxon>Alveolata</taxon>
        <taxon>Dinophyceae</taxon>
        <taxon>Prorocentrales</taxon>
        <taxon>Prorocentraceae</taxon>
        <taxon>Prorocentrum</taxon>
    </lineage>
</organism>